<sequence length="156" mass="18081">MHSMAYSSNTGSRRRSDVDAGDHHFFKLIEIPFSPFQNDFGDEDDDDDDYDYAGSAVGARRRSSNYGSRRQEYLRSYTFCRNVAKPTMQERMKSRFERLKSAAWAAMACNPYNLPRRVRRIKDKLALKSARHSLYSSQRSRGSGCRVPFLQPCFRA</sequence>
<evidence type="ECO:0000313" key="2">
    <source>
        <dbReference type="Proteomes" id="UP000822688"/>
    </source>
</evidence>
<comment type="caution">
    <text evidence="1">The sequence shown here is derived from an EMBL/GenBank/DDBJ whole genome shotgun (WGS) entry which is preliminary data.</text>
</comment>
<dbReference type="AlphaFoldDB" id="A0A8T0H7C8"/>
<protein>
    <submittedName>
        <fullName evidence="1">Uncharacterized protein</fullName>
    </submittedName>
</protein>
<reference evidence="1" key="1">
    <citation type="submission" date="2020-06" db="EMBL/GenBank/DDBJ databases">
        <title>WGS assembly of Ceratodon purpureus strain R40.</title>
        <authorList>
            <person name="Carey S.B."/>
            <person name="Jenkins J."/>
            <person name="Shu S."/>
            <person name="Lovell J.T."/>
            <person name="Sreedasyam A."/>
            <person name="Maumus F."/>
            <person name="Tiley G.P."/>
            <person name="Fernandez-Pozo N."/>
            <person name="Barry K."/>
            <person name="Chen C."/>
            <person name="Wang M."/>
            <person name="Lipzen A."/>
            <person name="Daum C."/>
            <person name="Saski C.A."/>
            <person name="Payton A.C."/>
            <person name="Mcbreen J.C."/>
            <person name="Conrad R.E."/>
            <person name="Kollar L.M."/>
            <person name="Olsson S."/>
            <person name="Huttunen S."/>
            <person name="Landis J.B."/>
            <person name="Wickett N.J."/>
            <person name="Johnson M.G."/>
            <person name="Rensing S.A."/>
            <person name="Grimwood J."/>
            <person name="Schmutz J."/>
            <person name="Mcdaniel S.F."/>
        </authorList>
    </citation>
    <scope>NUCLEOTIDE SEQUENCE</scope>
    <source>
        <strain evidence="1">R40</strain>
    </source>
</reference>
<dbReference type="EMBL" id="CM026428">
    <property type="protein sequence ID" value="KAG0566098.1"/>
    <property type="molecule type" value="Genomic_DNA"/>
</dbReference>
<keyword evidence="2" id="KW-1185">Reference proteome</keyword>
<name>A0A8T0H7C8_CERPU</name>
<proteinExistence type="predicted"/>
<dbReference type="Proteomes" id="UP000822688">
    <property type="component" value="Chromosome 7"/>
</dbReference>
<evidence type="ECO:0000313" key="1">
    <source>
        <dbReference type="EMBL" id="KAG0566098.1"/>
    </source>
</evidence>
<accession>A0A8T0H7C8</accession>
<gene>
    <name evidence="1" type="ORF">KC19_7G038400</name>
</gene>
<organism evidence="1 2">
    <name type="scientific">Ceratodon purpureus</name>
    <name type="common">Fire moss</name>
    <name type="synonym">Dicranum purpureum</name>
    <dbReference type="NCBI Taxonomy" id="3225"/>
    <lineage>
        <taxon>Eukaryota</taxon>
        <taxon>Viridiplantae</taxon>
        <taxon>Streptophyta</taxon>
        <taxon>Embryophyta</taxon>
        <taxon>Bryophyta</taxon>
        <taxon>Bryophytina</taxon>
        <taxon>Bryopsida</taxon>
        <taxon>Dicranidae</taxon>
        <taxon>Pseudoditrichales</taxon>
        <taxon>Ditrichaceae</taxon>
        <taxon>Ceratodon</taxon>
    </lineage>
</organism>